<keyword evidence="5 13" id="KW-0436">Ligase</keyword>
<dbReference type="GO" id="GO:0005524">
    <property type="term" value="F:ATP binding"/>
    <property type="evidence" value="ECO:0007669"/>
    <property type="project" value="UniProtKB-UniRule"/>
</dbReference>
<dbReference type="EMBL" id="CP001618">
    <property type="protein sequence ID" value="ACQ80628.1"/>
    <property type="molecule type" value="Genomic_DNA"/>
</dbReference>
<evidence type="ECO:0000256" key="12">
    <source>
        <dbReference type="ARBA" id="ARBA00049255"/>
    </source>
</evidence>
<evidence type="ECO:0000256" key="5">
    <source>
        <dbReference type="ARBA" id="ARBA00022598"/>
    </source>
</evidence>
<dbReference type="Gene3D" id="3.30.930.10">
    <property type="entry name" value="Bira Bifunctional Protein, Domain 2"/>
    <property type="match status" value="1"/>
</dbReference>
<evidence type="ECO:0000313" key="17">
    <source>
        <dbReference type="Proteomes" id="UP000007962"/>
    </source>
</evidence>
<accession>C5BW27</accession>
<dbReference type="RefSeq" id="WP_015882868.1">
    <property type="nucleotide sequence ID" value="NC_012669.1"/>
</dbReference>
<dbReference type="Pfam" id="PF01409">
    <property type="entry name" value="tRNA-synt_2d"/>
    <property type="match status" value="1"/>
</dbReference>
<dbReference type="InterPro" id="IPR045864">
    <property type="entry name" value="aa-tRNA-synth_II/BPL/LPL"/>
</dbReference>
<evidence type="ECO:0000256" key="6">
    <source>
        <dbReference type="ARBA" id="ARBA00022723"/>
    </source>
</evidence>
<dbReference type="NCBIfam" id="TIGR00468">
    <property type="entry name" value="pheS"/>
    <property type="match status" value="1"/>
</dbReference>
<evidence type="ECO:0000259" key="15">
    <source>
        <dbReference type="PROSITE" id="PS50862"/>
    </source>
</evidence>
<evidence type="ECO:0000313" key="16">
    <source>
        <dbReference type="EMBL" id="ACQ80628.1"/>
    </source>
</evidence>
<dbReference type="eggNOG" id="COG0016">
    <property type="taxonomic scope" value="Bacteria"/>
</dbReference>
<keyword evidence="8 13" id="KW-0067">ATP-binding</keyword>
<dbReference type="HOGENOM" id="CLU_025086_0_0_11"/>
<dbReference type="InterPro" id="IPR006195">
    <property type="entry name" value="aa-tRNA-synth_II"/>
</dbReference>
<evidence type="ECO:0000256" key="4">
    <source>
        <dbReference type="ARBA" id="ARBA00022490"/>
    </source>
</evidence>
<dbReference type="STRING" id="471853.Bcav_2378"/>
<keyword evidence="11 13" id="KW-0030">Aminoacyl-tRNA synthetase</keyword>
<feature type="compositionally biased region" description="Basic and acidic residues" evidence="14">
    <location>
        <begin position="1"/>
        <end position="11"/>
    </location>
</feature>
<dbReference type="OrthoDB" id="9800719at2"/>
<dbReference type="CDD" id="cd00496">
    <property type="entry name" value="PheRS_alpha_core"/>
    <property type="match status" value="1"/>
</dbReference>
<evidence type="ECO:0000256" key="13">
    <source>
        <dbReference type="HAMAP-Rule" id="MF_00281"/>
    </source>
</evidence>
<keyword evidence="10 13" id="KW-0648">Protein biosynthesis</keyword>
<dbReference type="KEGG" id="bcv:Bcav_2378"/>
<evidence type="ECO:0000256" key="11">
    <source>
        <dbReference type="ARBA" id="ARBA00023146"/>
    </source>
</evidence>
<sequence>MTLPDDTRAPDDAGAPDAPPISPTDAAAVGAALDAALAAVDGAGDLDALKDVRLAHAGDRSPLALANRAIGTIPGAERAAAGKVVGGARGRLAKALAARTAELEEAEAARVLRTETIDVTLPLARGDAALRGLATLGARHPLARLSEEIADTFIAMGWEIAEGPEVEHEWFNFDALNFVPDHPARQMQDTFFVADPGEEPGEPGKAHLVLRTHTSPVQARALLERDLPVYIVCPGKVFRTDELDATHTPVFHQVEGLAVDRGLTMAHLRGTLDHFARVMFGPEARTRLRPNFFPFTEPSAEMDLWFPQKKGGAGWIEWGGCGMVNPKVLRSVGVDPDVYSGFAFGMGIERTLMLRHGIEDMRDMVEGDVRFSRAFAPGGDV</sequence>
<dbReference type="InterPro" id="IPR002319">
    <property type="entry name" value="Phenylalanyl-tRNA_Synthase"/>
</dbReference>
<evidence type="ECO:0000256" key="10">
    <source>
        <dbReference type="ARBA" id="ARBA00022917"/>
    </source>
</evidence>
<dbReference type="InterPro" id="IPR022911">
    <property type="entry name" value="Phe_tRNA_ligase_alpha1_bac"/>
</dbReference>
<feature type="domain" description="Aminoacyl-transfer RNA synthetases class-II family profile" evidence="15">
    <location>
        <begin position="144"/>
        <end position="377"/>
    </location>
</feature>
<dbReference type="HAMAP" id="MF_00281">
    <property type="entry name" value="Phe_tRNA_synth_alpha1"/>
    <property type="match status" value="1"/>
</dbReference>
<evidence type="ECO:0000256" key="1">
    <source>
        <dbReference type="ARBA" id="ARBA00004496"/>
    </source>
</evidence>
<dbReference type="GO" id="GO:0005737">
    <property type="term" value="C:cytoplasm"/>
    <property type="evidence" value="ECO:0007669"/>
    <property type="project" value="UniProtKB-SubCell"/>
</dbReference>
<dbReference type="PROSITE" id="PS50862">
    <property type="entry name" value="AA_TRNA_LIGASE_II"/>
    <property type="match status" value="1"/>
</dbReference>
<keyword evidence="6 13" id="KW-0479">Metal-binding</keyword>
<evidence type="ECO:0000256" key="2">
    <source>
        <dbReference type="ARBA" id="ARBA00010207"/>
    </source>
</evidence>
<keyword evidence="17" id="KW-1185">Reference proteome</keyword>
<dbReference type="AlphaFoldDB" id="C5BW27"/>
<comment type="cofactor">
    <cofactor evidence="13">
        <name>Mg(2+)</name>
        <dbReference type="ChEBI" id="CHEBI:18420"/>
    </cofactor>
    <text evidence="13">Binds 2 magnesium ions per tetramer.</text>
</comment>
<dbReference type="Proteomes" id="UP000007962">
    <property type="component" value="Chromosome"/>
</dbReference>
<keyword evidence="9 13" id="KW-0460">Magnesium</keyword>
<gene>
    <name evidence="13" type="primary">pheS</name>
    <name evidence="16" type="ordered locus">Bcav_2378</name>
</gene>
<proteinExistence type="inferred from homology"/>
<organism evidence="16 17">
    <name type="scientific">Beutenbergia cavernae (strain ATCC BAA-8 / DSM 12333 / CCUG 43141 / JCM 11478 / NBRC 16432 / NCIMB 13614 / HKI 0122)</name>
    <dbReference type="NCBI Taxonomy" id="471853"/>
    <lineage>
        <taxon>Bacteria</taxon>
        <taxon>Bacillati</taxon>
        <taxon>Actinomycetota</taxon>
        <taxon>Actinomycetes</taxon>
        <taxon>Micrococcales</taxon>
        <taxon>Beutenbergiaceae</taxon>
        <taxon>Beutenbergia</taxon>
    </lineage>
</organism>
<dbReference type="Pfam" id="PF02912">
    <property type="entry name" value="Phe_tRNA-synt_N"/>
    <property type="match status" value="1"/>
</dbReference>
<comment type="catalytic activity">
    <reaction evidence="12 13">
        <text>tRNA(Phe) + L-phenylalanine + ATP = L-phenylalanyl-tRNA(Phe) + AMP + diphosphate + H(+)</text>
        <dbReference type="Rhea" id="RHEA:19413"/>
        <dbReference type="Rhea" id="RHEA-COMP:9668"/>
        <dbReference type="Rhea" id="RHEA-COMP:9699"/>
        <dbReference type="ChEBI" id="CHEBI:15378"/>
        <dbReference type="ChEBI" id="CHEBI:30616"/>
        <dbReference type="ChEBI" id="CHEBI:33019"/>
        <dbReference type="ChEBI" id="CHEBI:58095"/>
        <dbReference type="ChEBI" id="CHEBI:78442"/>
        <dbReference type="ChEBI" id="CHEBI:78531"/>
        <dbReference type="ChEBI" id="CHEBI:456215"/>
        <dbReference type="EC" id="6.1.1.20"/>
    </reaction>
</comment>
<comment type="similarity">
    <text evidence="2 13">Belongs to the class-II aminoacyl-tRNA synthetase family. Phe-tRNA synthetase alpha subunit type 1 subfamily.</text>
</comment>
<dbReference type="EC" id="6.1.1.20" evidence="13"/>
<dbReference type="SUPFAM" id="SSF55681">
    <property type="entry name" value="Class II aaRS and biotin synthetases"/>
    <property type="match status" value="1"/>
</dbReference>
<dbReference type="PANTHER" id="PTHR11538:SF41">
    <property type="entry name" value="PHENYLALANINE--TRNA LIGASE, MITOCHONDRIAL"/>
    <property type="match status" value="1"/>
</dbReference>
<reference evidence="16 17" key="1">
    <citation type="journal article" date="2009" name="Stand. Genomic Sci.">
        <title>Complete genome sequence of Beutenbergia cavernae type strain (HKI 0122).</title>
        <authorList>
            <person name="Land M."/>
            <person name="Pukall R."/>
            <person name="Abt B."/>
            <person name="Goker M."/>
            <person name="Rohde M."/>
            <person name="Glavina Del Rio T."/>
            <person name="Tice H."/>
            <person name="Copeland A."/>
            <person name="Cheng J.F."/>
            <person name="Lucas S."/>
            <person name="Chen F."/>
            <person name="Nolan M."/>
            <person name="Bruce D."/>
            <person name="Goodwin L."/>
            <person name="Pitluck S."/>
            <person name="Ivanova N."/>
            <person name="Mavromatis K."/>
            <person name="Ovchinnikova G."/>
            <person name="Pati A."/>
            <person name="Chen A."/>
            <person name="Palaniappan K."/>
            <person name="Hauser L."/>
            <person name="Chang Y.J."/>
            <person name="Jefferies C.C."/>
            <person name="Saunders E."/>
            <person name="Brettin T."/>
            <person name="Detter J.C."/>
            <person name="Han C."/>
            <person name="Chain P."/>
            <person name="Bristow J."/>
            <person name="Eisen J.A."/>
            <person name="Markowitz V."/>
            <person name="Hugenholtz P."/>
            <person name="Kyrpides N.C."/>
            <person name="Klenk H.P."/>
            <person name="Lapidus A."/>
        </authorList>
    </citation>
    <scope>NUCLEOTIDE SEQUENCE [LARGE SCALE GENOMIC DNA]</scope>
    <source>
        <strain evidence="17">ATCC BAA-8 / DSM 12333 / NBRC 16432</strain>
    </source>
</reference>
<evidence type="ECO:0000256" key="14">
    <source>
        <dbReference type="SAM" id="MobiDB-lite"/>
    </source>
</evidence>
<dbReference type="PANTHER" id="PTHR11538">
    <property type="entry name" value="PHENYLALANYL-TRNA SYNTHETASE"/>
    <property type="match status" value="1"/>
</dbReference>
<feature type="region of interest" description="Disordered" evidence="14">
    <location>
        <begin position="1"/>
        <end position="25"/>
    </location>
</feature>
<dbReference type="InterPro" id="IPR004188">
    <property type="entry name" value="Phe-tRNA_ligase_II_N"/>
</dbReference>
<evidence type="ECO:0000256" key="9">
    <source>
        <dbReference type="ARBA" id="ARBA00022842"/>
    </source>
</evidence>
<dbReference type="GO" id="GO:0000049">
    <property type="term" value="F:tRNA binding"/>
    <property type="evidence" value="ECO:0007669"/>
    <property type="project" value="InterPro"/>
</dbReference>
<name>C5BW27_BEUC1</name>
<protein>
    <recommendedName>
        <fullName evidence="13">Phenylalanine--tRNA ligase alpha subunit</fullName>
        <ecNumber evidence="13">6.1.1.20</ecNumber>
    </recommendedName>
    <alternativeName>
        <fullName evidence="13">Phenylalanyl-tRNA synthetase alpha subunit</fullName>
        <shortName evidence="13">PheRS</shortName>
    </alternativeName>
</protein>
<evidence type="ECO:0000256" key="3">
    <source>
        <dbReference type="ARBA" id="ARBA00011209"/>
    </source>
</evidence>
<dbReference type="InterPro" id="IPR010978">
    <property type="entry name" value="tRNA-bd_arm"/>
</dbReference>
<keyword evidence="7 13" id="KW-0547">Nucleotide-binding</keyword>
<comment type="subcellular location">
    <subcellularLocation>
        <location evidence="1 13">Cytoplasm</location>
    </subcellularLocation>
</comment>
<dbReference type="InterPro" id="IPR004529">
    <property type="entry name" value="Phe-tRNA-synth_IIc_asu"/>
</dbReference>
<dbReference type="GO" id="GO:0004826">
    <property type="term" value="F:phenylalanine-tRNA ligase activity"/>
    <property type="evidence" value="ECO:0007669"/>
    <property type="project" value="UniProtKB-UniRule"/>
</dbReference>
<feature type="binding site" evidence="13">
    <location>
        <position position="297"/>
    </location>
    <ligand>
        <name>Mg(2+)</name>
        <dbReference type="ChEBI" id="CHEBI:18420"/>
        <note>shared with beta subunit</note>
    </ligand>
</feature>
<evidence type="ECO:0000256" key="7">
    <source>
        <dbReference type="ARBA" id="ARBA00022741"/>
    </source>
</evidence>
<dbReference type="GO" id="GO:0000287">
    <property type="term" value="F:magnesium ion binding"/>
    <property type="evidence" value="ECO:0007669"/>
    <property type="project" value="UniProtKB-UniRule"/>
</dbReference>
<comment type="subunit">
    <text evidence="3 13">Tetramer of two alpha and two beta subunits.</text>
</comment>
<dbReference type="SUPFAM" id="SSF46589">
    <property type="entry name" value="tRNA-binding arm"/>
    <property type="match status" value="1"/>
</dbReference>
<evidence type="ECO:0000256" key="8">
    <source>
        <dbReference type="ARBA" id="ARBA00022840"/>
    </source>
</evidence>
<dbReference type="GO" id="GO:0006432">
    <property type="term" value="P:phenylalanyl-tRNA aminoacylation"/>
    <property type="evidence" value="ECO:0007669"/>
    <property type="project" value="UniProtKB-UniRule"/>
</dbReference>
<keyword evidence="4 13" id="KW-0963">Cytoplasm</keyword>